<dbReference type="InterPro" id="IPR011009">
    <property type="entry name" value="Kinase-like_dom_sf"/>
</dbReference>
<dbReference type="PROSITE" id="PS01182">
    <property type="entry name" value="GLYCOSYL_HYDROL_F35"/>
    <property type="match status" value="1"/>
</dbReference>
<protein>
    <recommendedName>
        <fullName evidence="4 9">Beta-galactosidase</fullName>
        <ecNumber evidence="4 9">3.2.1.23</ecNumber>
    </recommendedName>
</protein>
<dbReference type="InterPro" id="IPR017853">
    <property type="entry name" value="GH"/>
</dbReference>
<dbReference type="InterPro" id="IPR031330">
    <property type="entry name" value="Gly_Hdrlase_35_cat"/>
</dbReference>
<dbReference type="InterPro" id="IPR018954">
    <property type="entry name" value="Betagal_dom2"/>
</dbReference>
<dbReference type="SUPFAM" id="SSF51011">
    <property type="entry name" value="Glycosyl hydrolase domain"/>
    <property type="match status" value="1"/>
</dbReference>
<dbReference type="SMART" id="SM01029">
    <property type="entry name" value="BetaGal_dom2"/>
    <property type="match status" value="1"/>
</dbReference>
<comment type="catalytic activity">
    <reaction evidence="1 9">
        <text>Hydrolysis of terminal non-reducing beta-D-galactose residues in beta-D-galactosides.</text>
        <dbReference type="EC" id="3.2.1.23"/>
    </reaction>
</comment>
<evidence type="ECO:0000256" key="8">
    <source>
        <dbReference type="ARBA" id="ARBA00023295"/>
    </source>
</evidence>
<feature type="signal peptide" evidence="11">
    <location>
        <begin position="1"/>
        <end position="23"/>
    </location>
</feature>
<evidence type="ECO:0000313" key="14">
    <source>
        <dbReference type="Proteomes" id="UP000037505"/>
    </source>
</evidence>
<evidence type="ECO:0000256" key="3">
    <source>
        <dbReference type="ARBA" id="ARBA00009809"/>
    </source>
</evidence>
<dbReference type="PRINTS" id="PR00742">
    <property type="entry name" value="GLHYDRLASE35"/>
</dbReference>
<dbReference type="AlphaFoldDB" id="A0A0L1J957"/>
<dbReference type="Gene3D" id="3.90.1200.10">
    <property type="match status" value="1"/>
</dbReference>
<sequence length="1075" mass="117907">LQHDTMKLLSVAAVALLAAQAAGASIKHRLNGFTILEHPDPAKRDLLQDIVTWDDKSLFINGERIMLFSGEVHPFRLPVPSLWLDIFQKIRALGFNCVSFYIDWALLEGKPGDYKAEGIFALEPFFDAAKEAGIYLIARPGPYINAESSGGGFPGWLQRVNGTLRSSDKPFLEATDNYIANVAATIAKAQITNGGPVILYQPENEYSGGCCGVTYPDGDYMQYVMDQARNADIVVPLISNDASPSGHNAPGTGVGAVDIYGHDSYPLGFDCANPSVWPEGKLPENFRQLHLEQSPSTPYSLLEFQAGAFDPWGGPGFENCYALVNHEFSRVFYRNDLSFGVSTLNLYMTFGGTNWGNLGHPGGYTSYDYGSPITETRNVTREKYSDIKLLSNFVKVSPAYLTATPGNLSTGVYTDTSDLAVTPLIGDRSGSFFVVRHTDYSSQESTSYKLRLPTSAGNLTIPQLEGTLSLNGRDSKIHVVDYNVSGTNIIYSTAEVFTWKKFDNEKVLVLYGGPKEHHELAIASKSNATIIEGSDSGIVAKRKGSSVIISWDVSSTRRIVQVGDLRVVLLDRNSAYNYWVPELPTQGTSPGFNTAKTTASSIIVKAGYLLRGAHLDGANLHLTADFNATTPIEVIGAPANAKNLFVNGEKASHTVDKNGIWSSEVKYAAPEITLPSLKDLDWKYLDTLPEIKSSYDDSAWVSADLSTTKNTHRPLDTPTSLYSSDYGFHTGYLIYRGHFVANGKESEFVIRTQGGSAFGSSVWLNETYLGSWAGADYAMDGNSTFKLSQLESGKNYVITVVIDNLGLDENWTVGEETMKNPRGILSYKLSGQDASAITWKLTGNLGGEDYQDKVRGPLNEGGLYAERQGFHQPQPPSDSWESGSPLEGLSKPGIGFYTAQLDLNIPKLGCTAVLQLWQQHSGGSGTATSFPVPEGILNYRGTNYLALSLWALESDGAKLGSFELSYTTPVLTGYGDVESPEQPKDLLPDDGDIKFTHADLHRGNIMISSTAPFRVIAIVDWGLAGWYPDYWEYCKALYTCWHEDEWRRDWIDKFLHPRRQESQVFSEYTMAIGAV</sequence>
<dbReference type="EMBL" id="JNOM01000056">
    <property type="protein sequence ID" value="KNG88284.1"/>
    <property type="molecule type" value="Genomic_DNA"/>
</dbReference>
<dbReference type="Gene3D" id="2.102.20.10">
    <property type="entry name" value="Beta-galactosidase, domain 2"/>
    <property type="match status" value="1"/>
</dbReference>
<evidence type="ECO:0000256" key="7">
    <source>
        <dbReference type="ARBA" id="ARBA00023180"/>
    </source>
</evidence>
<feature type="domain" description="Beta-galactosidase" evidence="12">
    <location>
        <begin position="400"/>
        <end position="578"/>
    </location>
</feature>
<dbReference type="Pfam" id="PF13364">
    <property type="entry name" value="BetaGal_ABD2"/>
    <property type="match status" value="2"/>
</dbReference>
<keyword evidence="14" id="KW-1185">Reference proteome</keyword>
<evidence type="ECO:0000256" key="4">
    <source>
        <dbReference type="ARBA" id="ARBA00012756"/>
    </source>
</evidence>
<dbReference type="GO" id="GO:0005990">
    <property type="term" value="P:lactose catabolic process"/>
    <property type="evidence" value="ECO:0007669"/>
    <property type="project" value="UniProtKB-ARBA"/>
</dbReference>
<keyword evidence="6 9" id="KW-0378">Hydrolase</keyword>
<evidence type="ECO:0000256" key="9">
    <source>
        <dbReference type="RuleBase" id="RU000675"/>
    </source>
</evidence>
<dbReference type="Gene3D" id="2.60.390.10">
    <property type="entry name" value="Beta-galactosidase, domain 3"/>
    <property type="match status" value="1"/>
</dbReference>
<organism evidence="13 14">
    <name type="scientific">Aspergillus nomiae NRRL (strain ATCC 15546 / NRRL 13137 / CBS 260.88 / M93)</name>
    <dbReference type="NCBI Taxonomy" id="1509407"/>
    <lineage>
        <taxon>Eukaryota</taxon>
        <taxon>Fungi</taxon>
        <taxon>Dikarya</taxon>
        <taxon>Ascomycota</taxon>
        <taxon>Pezizomycotina</taxon>
        <taxon>Eurotiomycetes</taxon>
        <taxon>Eurotiomycetidae</taxon>
        <taxon>Eurotiales</taxon>
        <taxon>Aspergillaceae</taxon>
        <taxon>Aspergillus</taxon>
        <taxon>Aspergillus subgen. Circumdati</taxon>
    </lineage>
</organism>
<dbReference type="PANTHER" id="PTHR23421">
    <property type="entry name" value="BETA-GALACTOSIDASE RELATED"/>
    <property type="match status" value="1"/>
</dbReference>
<comment type="caution">
    <text evidence="13">The sequence shown here is derived from an EMBL/GenBank/DDBJ whole genome shotgun (WGS) entry which is preliminary data.</text>
</comment>
<evidence type="ECO:0000256" key="6">
    <source>
        <dbReference type="ARBA" id="ARBA00022801"/>
    </source>
</evidence>
<comment type="similarity">
    <text evidence="3 10">Belongs to the glycosyl hydrolase 35 family.</text>
</comment>
<dbReference type="Proteomes" id="UP000037505">
    <property type="component" value="Unassembled WGS sequence"/>
</dbReference>
<dbReference type="FunFam" id="2.60.390.10:FF:000001">
    <property type="entry name" value="Beta-galactosidase A"/>
    <property type="match status" value="1"/>
</dbReference>
<evidence type="ECO:0000256" key="10">
    <source>
        <dbReference type="RuleBase" id="RU003679"/>
    </source>
</evidence>
<dbReference type="InterPro" id="IPR019801">
    <property type="entry name" value="Glyco_hydro_35_CS"/>
</dbReference>
<dbReference type="SUPFAM" id="SSF117100">
    <property type="entry name" value="Beta-galactosidase LacA, domain 3"/>
    <property type="match status" value="1"/>
</dbReference>
<evidence type="ECO:0000256" key="2">
    <source>
        <dbReference type="ARBA" id="ARBA00002691"/>
    </source>
</evidence>
<dbReference type="Pfam" id="PF01301">
    <property type="entry name" value="Glyco_hydro_35"/>
    <property type="match status" value="1"/>
</dbReference>
<dbReference type="SUPFAM" id="SSF49785">
    <property type="entry name" value="Galactose-binding domain-like"/>
    <property type="match status" value="2"/>
</dbReference>
<name>A0A0L1J957_ASPN3</name>
<dbReference type="InterPro" id="IPR001944">
    <property type="entry name" value="Glycoside_Hdrlase_35"/>
</dbReference>
<dbReference type="Gene3D" id="3.20.20.80">
    <property type="entry name" value="Glycosidases"/>
    <property type="match status" value="1"/>
</dbReference>
<feature type="chain" id="PRO_5005553297" description="Beta-galactosidase" evidence="11">
    <location>
        <begin position="24"/>
        <end position="1075"/>
    </location>
</feature>
<dbReference type="GeneID" id="26804310"/>
<dbReference type="InterPro" id="IPR025972">
    <property type="entry name" value="BetaGal_dom3"/>
</dbReference>
<evidence type="ECO:0000313" key="13">
    <source>
        <dbReference type="EMBL" id="KNG88284.1"/>
    </source>
</evidence>
<dbReference type="EC" id="3.2.1.23" evidence="4 9"/>
<gene>
    <name evidence="13" type="ORF">ANOM_002506</name>
</gene>
<comment type="function">
    <text evidence="2">Cleaves beta-linked terminal galactosyl residues from gangliosides, glycoproteins, and glycosaminoglycans.</text>
</comment>
<dbReference type="InterPro" id="IPR002575">
    <property type="entry name" value="Aminoglycoside_PTrfase"/>
</dbReference>
<evidence type="ECO:0000259" key="12">
    <source>
        <dbReference type="SMART" id="SM01029"/>
    </source>
</evidence>
<accession>A0A0L1J957</accession>
<dbReference type="InterPro" id="IPR037110">
    <property type="entry name" value="Betagal_dom2_sf"/>
</dbReference>
<dbReference type="Pfam" id="PF10435">
    <property type="entry name" value="BetaGal_dom2"/>
    <property type="match status" value="1"/>
</dbReference>
<dbReference type="SUPFAM" id="SSF56112">
    <property type="entry name" value="Protein kinase-like (PK-like)"/>
    <property type="match status" value="1"/>
</dbReference>
<dbReference type="InterPro" id="IPR036833">
    <property type="entry name" value="BetaGal_dom3_sf"/>
</dbReference>
<evidence type="ECO:0000256" key="11">
    <source>
        <dbReference type="SAM" id="SignalP"/>
    </source>
</evidence>
<keyword evidence="8 9" id="KW-0326">Glycosidase</keyword>
<dbReference type="GO" id="GO:0004565">
    <property type="term" value="F:beta-galactosidase activity"/>
    <property type="evidence" value="ECO:0007669"/>
    <property type="project" value="UniProtKB-EC"/>
</dbReference>
<keyword evidence="7" id="KW-0325">Glycoprotein</keyword>
<dbReference type="FunFam" id="2.60.120.260:FF:000065">
    <property type="entry name" value="Beta-galactosidase A"/>
    <property type="match status" value="1"/>
</dbReference>
<evidence type="ECO:0000256" key="5">
    <source>
        <dbReference type="ARBA" id="ARBA00022729"/>
    </source>
</evidence>
<evidence type="ECO:0000256" key="1">
    <source>
        <dbReference type="ARBA" id="ARBA00001412"/>
    </source>
</evidence>
<dbReference type="FunFam" id="3.20.20.80:FF:000040">
    <property type="entry name" value="Beta-galactosidase A"/>
    <property type="match status" value="1"/>
</dbReference>
<dbReference type="STRING" id="1509407.A0A0L1J957"/>
<dbReference type="GO" id="GO:0030246">
    <property type="term" value="F:carbohydrate binding"/>
    <property type="evidence" value="ECO:0007669"/>
    <property type="project" value="UniProtKB-ARBA"/>
</dbReference>
<proteinExistence type="inferred from homology"/>
<feature type="non-terminal residue" evidence="13">
    <location>
        <position position="1"/>
    </location>
</feature>
<dbReference type="OrthoDB" id="1657402at2759"/>
<keyword evidence="5 11" id="KW-0732">Signal</keyword>
<dbReference type="InterPro" id="IPR025300">
    <property type="entry name" value="BetaGal_jelly_roll_dom"/>
</dbReference>
<dbReference type="RefSeq" id="XP_015409207.1">
    <property type="nucleotide sequence ID" value="XM_015547763.1"/>
</dbReference>
<dbReference type="SUPFAM" id="SSF51445">
    <property type="entry name" value="(Trans)glycosidases"/>
    <property type="match status" value="1"/>
</dbReference>
<dbReference type="InterPro" id="IPR008979">
    <property type="entry name" value="Galactose-bd-like_sf"/>
</dbReference>
<dbReference type="Pfam" id="PF01636">
    <property type="entry name" value="APH"/>
    <property type="match status" value="1"/>
</dbReference>
<dbReference type="Gene3D" id="2.60.120.260">
    <property type="entry name" value="Galactose-binding domain-like"/>
    <property type="match status" value="2"/>
</dbReference>
<reference evidence="13 14" key="1">
    <citation type="submission" date="2014-06" db="EMBL/GenBank/DDBJ databases">
        <title>The Genome of the Aflatoxigenic Filamentous Fungus Aspergillus nomius.</title>
        <authorList>
            <person name="Moore M.G."/>
            <person name="Shannon B.M."/>
            <person name="Brian M.M."/>
        </authorList>
    </citation>
    <scope>NUCLEOTIDE SEQUENCE [LARGE SCALE GENOMIC DNA]</scope>
    <source>
        <strain evidence="13 14">NRRL 13137</strain>
    </source>
</reference>
<dbReference type="FunFam" id="2.102.20.10:FF:000001">
    <property type="entry name" value="Beta-galactosidase A"/>
    <property type="match status" value="1"/>
</dbReference>
<dbReference type="Pfam" id="PF13363">
    <property type="entry name" value="BetaGal_dom3"/>
    <property type="match status" value="1"/>
</dbReference>